<evidence type="ECO:0000313" key="3">
    <source>
        <dbReference type="Proteomes" id="UP000712281"/>
    </source>
</evidence>
<protein>
    <submittedName>
        <fullName evidence="2">Uncharacterized protein</fullName>
    </submittedName>
</protein>
<proteinExistence type="predicted"/>
<evidence type="ECO:0000313" key="2">
    <source>
        <dbReference type="EMBL" id="KAF2616840.1"/>
    </source>
</evidence>
<comment type="caution">
    <text evidence="2">The sequence shown here is derived from an EMBL/GenBank/DDBJ whole genome shotgun (WGS) entry which is preliminary data.</text>
</comment>
<evidence type="ECO:0000256" key="1">
    <source>
        <dbReference type="SAM" id="MobiDB-lite"/>
    </source>
</evidence>
<sequence length="192" mass="21817">MPSPNVEDVRRYDWREPNGDQLSVQNRQLVPSHTHILIQVKTSPLSLRSLLSSHEFLELIFAVQKLLIHPFGKVKSSLTQFPMSNPWLTPRRASALSPPSHAAGYDRNPIPPLPPDPPDLGQYPPLSPSSTKTILARNFPPKLLFLLKELLLLLLALLQLSQLICLRLLDLKEKLVQLHMDLRRQLPNISLF</sequence>
<reference evidence="2" key="1">
    <citation type="submission" date="2019-12" db="EMBL/GenBank/DDBJ databases">
        <title>Genome sequencing and annotation of Brassica cretica.</title>
        <authorList>
            <person name="Studholme D.J."/>
            <person name="Sarris P.F."/>
        </authorList>
    </citation>
    <scope>NUCLEOTIDE SEQUENCE</scope>
    <source>
        <strain evidence="2">PFS-001/15</strain>
        <tissue evidence="2">Leaf</tissue>
    </source>
</reference>
<organism evidence="2 3">
    <name type="scientific">Brassica cretica</name>
    <name type="common">Mustard</name>
    <dbReference type="NCBI Taxonomy" id="69181"/>
    <lineage>
        <taxon>Eukaryota</taxon>
        <taxon>Viridiplantae</taxon>
        <taxon>Streptophyta</taxon>
        <taxon>Embryophyta</taxon>
        <taxon>Tracheophyta</taxon>
        <taxon>Spermatophyta</taxon>
        <taxon>Magnoliopsida</taxon>
        <taxon>eudicotyledons</taxon>
        <taxon>Gunneridae</taxon>
        <taxon>Pentapetalae</taxon>
        <taxon>rosids</taxon>
        <taxon>malvids</taxon>
        <taxon>Brassicales</taxon>
        <taxon>Brassicaceae</taxon>
        <taxon>Brassiceae</taxon>
        <taxon>Brassica</taxon>
    </lineage>
</organism>
<gene>
    <name evidence="2" type="ORF">F2Q68_00040684</name>
</gene>
<dbReference type="EMBL" id="QGKW02000007">
    <property type="protein sequence ID" value="KAF2616840.1"/>
    <property type="molecule type" value="Genomic_DNA"/>
</dbReference>
<dbReference type="Proteomes" id="UP000712281">
    <property type="component" value="Unassembled WGS sequence"/>
</dbReference>
<accession>A0A8S9M9Y5</accession>
<name>A0A8S9M9Y5_BRACR</name>
<feature type="compositionally biased region" description="Pro residues" evidence="1">
    <location>
        <begin position="109"/>
        <end position="118"/>
    </location>
</feature>
<feature type="region of interest" description="Disordered" evidence="1">
    <location>
        <begin position="92"/>
        <end position="125"/>
    </location>
</feature>
<dbReference type="AlphaFoldDB" id="A0A8S9M9Y5"/>